<feature type="compositionally biased region" description="Polar residues" evidence="5">
    <location>
        <begin position="21"/>
        <end position="42"/>
    </location>
</feature>
<feature type="domain" description="Zinc finger PHD-type" evidence="6">
    <location>
        <begin position="311"/>
        <end position="359"/>
    </location>
</feature>
<dbReference type="CDD" id="cd15566">
    <property type="entry name" value="PHD3_NSD"/>
    <property type="match status" value="1"/>
</dbReference>
<keyword evidence="3" id="KW-0863">Zinc-finger</keyword>
<dbReference type="SMART" id="SM00249">
    <property type="entry name" value="PHD"/>
    <property type="match status" value="2"/>
</dbReference>
<keyword evidence="1" id="KW-0479">Metal-binding</keyword>
<evidence type="ECO:0000256" key="5">
    <source>
        <dbReference type="SAM" id="MobiDB-lite"/>
    </source>
</evidence>
<dbReference type="AlphaFoldDB" id="A0A077ZQ89"/>
<evidence type="ECO:0000313" key="7">
    <source>
        <dbReference type="EMBL" id="CDW71624.1"/>
    </source>
</evidence>
<dbReference type="InterPro" id="IPR001965">
    <property type="entry name" value="Znf_PHD"/>
</dbReference>
<dbReference type="Pfam" id="PF23004">
    <property type="entry name" value="PHDvar_NSD"/>
    <property type="match status" value="1"/>
</dbReference>
<feature type="compositionally biased region" description="Basic and acidic residues" evidence="5">
    <location>
        <begin position="516"/>
        <end position="533"/>
    </location>
</feature>
<feature type="region of interest" description="Disordered" evidence="5">
    <location>
        <begin position="499"/>
        <end position="533"/>
    </location>
</feature>
<feature type="domain" description="Zinc finger PHD-type" evidence="6">
    <location>
        <begin position="198"/>
        <end position="264"/>
    </location>
</feature>
<dbReference type="GO" id="GO:0006338">
    <property type="term" value="P:chromatin remodeling"/>
    <property type="evidence" value="ECO:0007669"/>
    <property type="project" value="UniProtKB-ARBA"/>
</dbReference>
<feature type="compositionally biased region" description="Polar residues" evidence="5">
    <location>
        <begin position="410"/>
        <end position="426"/>
    </location>
</feature>
<evidence type="ECO:0000256" key="2">
    <source>
        <dbReference type="ARBA" id="ARBA00022737"/>
    </source>
</evidence>
<accession>A0A077ZQ89</accession>
<dbReference type="GO" id="GO:0008270">
    <property type="term" value="F:zinc ion binding"/>
    <property type="evidence" value="ECO:0007669"/>
    <property type="project" value="UniProtKB-KW"/>
</dbReference>
<sequence length="581" mass="65535">MADNQQNNIEVLSETKKEETSNQIEDQIKSSQSPRSMHSFLSNQQFQQQTNQKLSGTSLVSVGAGGYHQPNTLTLPNGIVPPSASFREAYAAQYAQAIYPPPNVVKNIAQFPGLQYPANQYAAQLYPPPHLAAVQNPLTKQTSEGLGSSVVDTPKAQTLPMDAPRQYATPQNIYPPNFTGRPQGYAMNSQHIVPNSEICGVCEKPGGSIRCISACKKYFHKECTEKMAVKTIHQSDNTQSPHQKSNSSTNNNSANYYIHCENCLTRIQKCQHCQQQGQLGLSMNKCGEKQNLPESIKSQLKSPIFICGSHHCHNCAEPFRTDDLIIRCLKCVTAYHENCKEGTRVHFITQKQFICDTHNLTEINTKSINYQNTNGETIGRERLGLPPISQIKQQSLQQIGEESKEAPDLQKSNEQQQKDNVASQDYQKMRQGLGQILESGELLQVQRQGEQANLNTSIFKNTLQGPPQGPPLSTQTAAQWKRLDPSETMSQQMIERDSLEEQPDITKTQQEQEQQVIEKESQAKGEQEEDEQKKLARIIKKYQKIDSIIKRQKVLQDKKYQQFIKYSKGEHDQNQLVQMFE</sequence>
<dbReference type="InParanoid" id="A0A077ZQ89"/>
<evidence type="ECO:0000313" key="8">
    <source>
        <dbReference type="Proteomes" id="UP000039865"/>
    </source>
</evidence>
<evidence type="ECO:0000256" key="1">
    <source>
        <dbReference type="ARBA" id="ARBA00022723"/>
    </source>
</evidence>
<gene>
    <name evidence="7" type="primary">Contig19446.g20617</name>
    <name evidence="7" type="ORF">STYLEM_571</name>
</gene>
<protein>
    <submittedName>
        <fullName evidence="7">Phd zinc finger-containing protein</fullName>
    </submittedName>
</protein>
<proteinExistence type="predicted"/>
<dbReference type="InterPro" id="IPR055197">
    <property type="entry name" value="PHDvar_NSD"/>
</dbReference>
<dbReference type="Proteomes" id="UP000039865">
    <property type="component" value="Unassembled WGS sequence"/>
</dbReference>
<feature type="region of interest" description="Disordered" evidence="5">
    <location>
        <begin position="394"/>
        <end position="426"/>
    </location>
</feature>
<keyword evidence="4" id="KW-0862">Zinc</keyword>
<evidence type="ECO:0000259" key="6">
    <source>
        <dbReference type="SMART" id="SM00249"/>
    </source>
</evidence>
<keyword evidence="2" id="KW-0677">Repeat</keyword>
<feature type="compositionally biased region" description="Polar residues" evidence="5">
    <location>
        <begin position="1"/>
        <end position="10"/>
    </location>
</feature>
<dbReference type="EMBL" id="CCKQ01000542">
    <property type="protein sequence ID" value="CDW71624.1"/>
    <property type="molecule type" value="Genomic_DNA"/>
</dbReference>
<evidence type="ECO:0000256" key="4">
    <source>
        <dbReference type="ARBA" id="ARBA00022833"/>
    </source>
</evidence>
<reference evidence="7 8" key="1">
    <citation type="submission" date="2014-06" db="EMBL/GenBank/DDBJ databases">
        <authorList>
            <person name="Swart Estienne"/>
        </authorList>
    </citation>
    <scope>NUCLEOTIDE SEQUENCE [LARGE SCALE GENOMIC DNA]</scope>
    <source>
        <strain evidence="7 8">130c</strain>
    </source>
</reference>
<name>A0A077ZQ89_STYLE</name>
<evidence type="ECO:0000256" key="3">
    <source>
        <dbReference type="ARBA" id="ARBA00022771"/>
    </source>
</evidence>
<feature type="compositionally biased region" description="Low complexity" evidence="5">
    <location>
        <begin position="43"/>
        <end position="52"/>
    </location>
</feature>
<keyword evidence="8" id="KW-1185">Reference proteome</keyword>
<organism evidence="7 8">
    <name type="scientific">Stylonychia lemnae</name>
    <name type="common">Ciliate</name>
    <dbReference type="NCBI Taxonomy" id="5949"/>
    <lineage>
        <taxon>Eukaryota</taxon>
        <taxon>Sar</taxon>
        <taxon>Alveolata</taxon>
        <taxon>Ciliophora</taxon>
        <taxon>Intramacronucleata</taxon>
        <taxon>Spirotrichea</taxon>
        <taxon>Stichotrichia</taxon>
        <taxon>Sporadotrichida</taxon>
        <taxon>Oxytrichidae</taxon>
        <taxon>Stylonychinae</taxon>
        <taxon>Stylonychia</taxon>
    </lineage>
</organism>
<feature type="region of interest" description="Disordered" evidence="5">
    <location>
        <begin position="1"/>
        <end position="54"/>
    </location>
</feature>